<dbReference type="GO" id="GO:0006355">
    <property type="term" value="P:regulation of DNA-templated transcription"/>
    <property type="evidence" value="ECO:0007669"/>
    <property type="project" value="InterPro"/>
</dbReference>
<keyword evidence="6" id="KW-0010">Activator</keyword>
<comment type="similarity">
    <text evidence="2">Belongs to the NFYB/HAP3 subunit family.</text>
</comment>
<evidence type="ECO:0000256" key="3">
    <source>
        <dbReference type="ARBA" id="ARBA00022853"/>
    </source>
</evidence>
<feature type="compositionally biased region" description="Basic residues" evidence="9">
    <location>
        <begin position="534"/>
        <end position="543"/>
    </location>
</feature>
<dbReference type="InterPro" id="IPR044198">
    <property type="entry name" value="DEK"/>
</dbReference>
<dbReference type="PANTHER" id="PTHR13468:SF22">
    <property type="entry name" value="DEK DOMAIN-CONTAINING CHROMATIN-ASSOCIATED PROTEIN 3"/>
    <property type="match status" value="1"/>
</dbReference>
<feature type="region of interest" description="Disordered" evidence="9">
    <location>
        <begin position="661"/>
        <end position="687"/>
    </location>
</feature>
<evidence type="ECO:0000256" key="4">
    <source>
        <dbReference type="ARBA" id="ARBA00023015"/>
    </source>
</evidence>
<dbReference type="InterPro" id="IPR014876">
    <property type="entry name" value="DEK_C"/>
</dbReference>
<keyword evidence="3" id="KW-0156">Chromatin regulator</keyword>
<feature type="compositionally biased region" description="Basic and acidic residues" evidence="9">
    <location>
        <begin position="424"/>
        <end position="436"/>
    </location>
</feature>
<comment type="caution">
    <text evidence="11">The sequence shown here is derived from an EMBL/GenBank/DDBJ whole genome shotgun (WGS) entry which is preliminary data.</text>
</comment>
<sequence length="879" mass="99107">MGKEENETKVPEVAANGTSAPEKEKSNEVMTEKREEINGVKEMEEDKNDSENSETDKMDEGPKVTEKKESKEKEDKEEGRTEAMEEETEPILDEEMEEKEKEAKEEVEEKVDGSKEEEEVEEEKTEEELEETVERSKEEEKKLEEGKRSKQRGKGKSDGRKAEKKKKVVEEKKEPEPRTPAFDRPQRERKSVERLVATIDKDAVKEFQIEKGQGTPLKDIPNVAFKLSRRKIDDTFKLLHTILFGRRGKALQIKSNISRFSGFVWHQNEEKQKSKVKEKFDKCNKEKLLEFCDFLDIPLTKATTKKEDIVMKLIDFLVAPHATTTELFAEKEKEKASKKRKRVAKSSSFGSTPSKRSAKPSAEKLLKARLITVHVCCLCNSTALEESDSSQNITTISPFVHLECLHYSPFKRIWVVLQSRGKVDDDSKRRDKKSTADTEDESEEEKEEEDEEEEEEQEQENVEEENENGALDKSDAEISEHSESEEKKESEEESEEDTGKRKKRSATLSRKKASSGKAKTRISVSGKSSPPVKRTPKKSSSKRPHSDEDSDASPKVSSSKKKTEKVSKEKPLPPKKSASKEKMVKKGGKEKEKAGVKEDKLTPSDDELRDAICKILKEVDFNTVRSVIIAAFGARRFATDLTPRKSSIKLMIQDELTKLADDADEEDGEGDAEKDETQSTGQEANSANGMVNQNLFALVTSAARCLYRVKRIQEMKDNDSGGQNATNTNELLSPREMDRFLPVANVSRIMKKALPANAKISKDAKETVQECVSEFISFITGEASDKCQREKRKTINGDDLLWAMTTLGFEEYVEPLKVYLQRFREMEGEKNTVARERDAPSNGSGPGAEGFSGYVYGSGAGFFNQMGGGGPGDSLGRLR</sequence>
<dbReference type="GO" id="GO:0006325">
    <property type="term" value="P:chromatin organization"/>
    <property type="evidence" value="ECO:0007669"/>
    <property type="project" value="UniProtKB-KW"/>
</dbReference>
<feature type="compositionally biased region" description="Acidic residues" evidence="9">
    <location>
        <begin position="84"/>
        <end position="97"/>
    </location>
</feature>
<dbReference type="GO" id="GO:2000779">
    <property type="term" value="P:regulation of double-strand break repair"/>
    <property type="evidence" value="ECO:0007669"/>
    <property type="project" value="TreeGrafter"/>
</dbReference>
<accession>A0A8X8DKJ7</accession>
<dbReference type="PROSITE" id="PS51998">
    <property type="entry name" value="DEK_C"/>
    <property type="match status" value="1"/>
</dbReference>
<keyword evidence="7" id="KW-0804">Transcription</keyword>
<feature type="compositionally biased region" description="Basic and acidic residues" evidence="9">
    <location>
        <begin position="132"/>
        <end position="148"/>
    </location>
</feature>
<feature type="compositionally biased region" description="Basic and acidic residues" evidence="9">
    <location>
        <begin position="470"/>
        <end position="490"/>
    </location>
</feature>
<dbReference type="Pfam" id="PF00808">
    <property type="entry name" value="CBFD_NFYB_HMF"/>
    <property type="match status" value="1"/>
</dbReference>
<dbReference type="GO" id="GO:0043565">
    <property type="term" value="F:sequence-specific DNA binding"/>
    <property type="evidence" value="ECO:0007669"/>
    <property type="project" value="InterPro"/>
</dbReference>
<feature type="compositionally biased region" description="Basic and acidic residues" evidence="9">
    <location>
        <begin position="168"/>
        <end position="177"/>
    </location>
</feature>
<proteinExistence type="inferred from homology"/>
<keyword evidence="8" id="KW-0539">Nucleus</keyword>
<protein>
    <recommendedName>
        <fullName evidence="10">DEK-C domain-containing protein</fullName>
    </recommendedName>
</protein>
<feature type="region of interest" description="Disordered" evidence="9">
    <location>
        <begin position="336"/>
        <end position="361"/>
    </location>
</feature>
<dbReference type="FunFam" id="1.10.20.10:FF:000035">
    <property type="entry name" value="Nuclear transcription factor Y subunit B-3"/>
    <property type="match status" value="1"/>
</dbReference>
<feature type="region of interest" description="Disordered" evidence="9">
    <location>
        <begin position="830"/>
        <end position="850"/>
    </location>
</feature>
<evidence type="ECO:0000256" key="1">
    <source>
        <dbReference type="ARBA" id="ARBA00004123"/>
    </source>
</evidence>
<evidence type="ECO:0000313" key="12">
    <source>
        <dbReference type="Proteomes" id="UP000886885"/>
    </source>
</evidence>
<dbReference type="GO" id="GO:0005634">
    <property type="term" value="C:nucleus"/>
    <property type="evidence" value="ECO:0007669"/>
    <property type="project" value="UniProtKB-SubCell"/>
</dbReference>
<feature type="compositionally biased region" description="Basic and acidic residues" evidence="9">
    <location>
        <begin position="21"/>
        <end position="44"/>
    </location>
</feature>
<feature type="compositionally biased region" description="Basic and acidic residues" evidence="9">
    <location>
        <begin position="564"/>
        <end position="601"/>
    </location>
</feature>
<evidence type="ECO:0000256" key="7">
    <source>
        <dbReference type="ARBA" id="ARBA00023163"/>
    </source>
</evidence>
<evidence type="ECO:0000256" key="5">
    <source>
        <dbReference type="ARBA" id="ARBA00023125"/>
    </source>
</evidence>
<comment type="subcellular location">
    <subcellularLocation>
        <location evidence="1">Nucleus</location>
    </subcellularLocation>
</comment>
<keyword evidence="5" id="KW-0238">DNA-binding</keyword>
<evidence type="ECO:0000259" key="10">
    <source>
        <dbReference type="PROSITE" id="PS51998"/>
    </source>
</evidence>
<dbReference type="InterPro" id="IPR003956">
    <property type="entry name" value="Transcrpt_fac_NFYB/HAP3_CS"/>
</dbReference>
<feature type="compositionally biased region" description="Basic residues" evidence="9">
    <location>
        <begin position="500"/>
        <end position="520"/>
    </location>
</feature>
<dbReference type="Pfam" id="PF08766">
    <property type="entry name" value="DEK_C"/>
    <property type="match status" value="1"/>
</dbReference>
<feature type="compositionally biased region" description="Acidic residues" evidence="9">
    <location>
        <begin position="437"/>
        <end position="467"/>
    </location>
</feature>
<feature type="compositionally biased region" description="Acidic residues" evidence="9">
    <location>
        <begin position="105"/>
        <end position="131"/>
    </location>
</feature>
<dbReference type="GO" id="GO:0042393">
    <property type="term" value="F:histone binding"/>
    <property type="evidence" value="ECO:0007669"/>
    <property type="project" value="TreeGrafter"/>
</dbReference>
<feature type="region of interest" description="Disordered" evidence="9">
    <location>
        <begin position="424"/>
        <end position="601"/>
    </location>
</feature>
<dbReference type="AlphaFoldDB" id="A0A8X8DKJ7"/>
<reference evidence="11" key="1">
    <citation type="journal article" date="2020" name="bioRxiv">
        <title>Hybrid origin of Populus tomentosa Carr. identified through genome sequencing and phylogenomic analysis.</title>
        <authorList>
            <person name="An X."/>
            <person name="Gao K."/>
            <person name="Chen Z."/>
            <person name="Li J."/>
            <person name="Yang X."/>
            <person name="Yang X."/>
            <person name="Zhou J."/>
            <person name="Guo T."/>
            <person name="Zhao T."/>
            <person name="Huang S."/>
            <person name="Miao D."/>
            <person name="Khan W.U."/>
            <person name="Rao P."/>
            <person name="Ye M."/>
            <person name="Lei B."/>
            <person name="Liao W."/>
            <person name="Wang J."/>
            <person name="Ji L."/>
            <person name="Li Y."/>
            <person name="Guo B."/>
            <person name="Mustafa N.S."/>
            <person name="Li S."/>
            <person name="Yun Q."/>
            <person name="Keller S.R."/>
            <person name="Mao J."/>
            <person name="Zhang R."/>
            <person name="Strauss S.H."/>
        </authorList>
    </citation>
    <scope>NUCLEOTIDE SEQUENCE</scope>
    <source>
        <strain evidence="11">GM15</strain>
        <tissue evidence="11">Leaf</tissue>
    </source>
</reference>
<dbReference type="Proteomes" id="UP000886885">
    <property type="component" value="Chromosome 1A"/>
</dbReference>
<evidence type="ECO:0000256" key="2">
    <source>
        <dbReference type="ARBA" id="ARBA00009053"/>
    </source>
</evidence>
<feature type="domain" description="DEK-C" evidence="10">
    <location>
        <begin position="602"/>
        <end position="657"/>
    </location>
</feature>
<feature type="compositionally biased region" description="Basic and acidic residues" evidence="9">
    <location>
        <begin position="54"/>
        <end position="83"/>
    </location>
</feature>
<dbReference type="CDD" id="cd22907">
    <property type="entry name" value="HFD_NFYB"/>
    <property type="match status" value="1"/>
</dbReference>
<evidence type="ECO:0000313" key="11">
    <source>
        <dbReference type="EMBL" id="KAG6793620.1"/>
    </source>
</evidence>
<dbReference type="InterPro" id="IPR003958">
    <property type="entry name" value="CBFA_NFYB_domain"/>
</dbReference>
<dbReference type="OrthoDB" id="370884at2759"/>
<feature type="region of interest" description="Disordered" evidence="9">
    <location>
        <begin position="1"/>
        <end position="190"/>
    </location>
</feature>
<gene>
    <name evidence="11" type="ORF">POTOM_002835</name>
</gene>
<evidence type="ECO:0000256" key="8">
    <source>
        <dbReference type="ARBA" id="ARBA00023242"/>
    </source>
</evidence>
<dbReference type="PROSITE" id="PS00685">
    <property type="entry name" value="NFYB_HAP3"/>
    <property type="match status" value="1"/>
</dbReference>
<keyword evidence="4" id="KW-0805">Transcription regulation</keyword>
<feature type="compositionally biased region" description="Acidic residues" evidence="9">
    <location>
        <begin position="662"/>
        <end position="674"/>
    </location>
</feature>
<evidence type="ECO:0000256" key="6">
    <source>
        <dbReference type="ARBA" id="ARBA00023159"/>
    </source>
</evidence>
<evidence type="ECO:0000256" key="9">
    <source>
        <dbReference type="SAM" id="MobiDB-lite"/>
    </source>
</evidence>
<organism evidence="11 12">
    <name type="scientific">Populus tomentosa</name>
    <name type="common">Chinese white poplar</name>
    <dbReference type="NCBI Taxonomy" id="118781"/>
    <lineage>
        <taxon>Eukaryota</taxon>
        <taxon>Viridiplantae</taxon>
        <taxon>Streptophyta</taxon>
        <taxon>Embryophyta</taxon>
        <taxon>Tracheophyta</taxon>
        <taxon>Spermatophyta</taxon>
        <taxon>Magnoliopsida</taxon>
        <taxon>eudicotyledons</taxon>
        <taxon>Gunneridae</taxon>
        <taxon>Pentapetalae</taxon>
        <taxon>rosids</taxon>
        <taxon>fabids</taxon>
        <taxon>Malpighiales</taxon>
        <taxon>Salicaceae</taxon>
        <taxon>Saliceae</taxon>
        <taxon>Populus</taxon>
    </lineage>
</organism>
<name>A0A8X8DKJ7_POPTO</name>
<feature type="compositionally biased region" description="Polar residues" evidence="9">
    <location>
        <begin position="678"/>
        <end position="687"/>
    </location>
</feature>
<feature type="compositionally biased region" description="Basic and acidic residues" evidence="9">
    <location>
        <begin position="1"/>
        <end position="10"/>
    </location>
</feature>
<feature type="compositionally biased region" description="Basic and acidic residues" evidence="9">
    <location>
        <begin position="830"/>
        <end position="839"/>
    </location>
</feature>
<dbReference type="PANTHER" id="PTHR13468">
    <property type="entry name" value="DEK PROTEIN"/>
    <property type="match status" value="1"/>
</dbReference>
<keyword evidence="12" id="KW-1185">Reference proteome</keyword>
<dbReference type="EMBL" id="JAAWWB010000001">
    <property type="protein sequence ID" value="KAG6793620.1"/>
    <property type="molecule type" value="Genomic_DNA"/>
</dbReference>